<dbReference type="InterPro" id="IPR036390">
    <property type="entry name" value="WH_DNA-bd_sf"/>
</dbReference>
<evidence type="ECO:0000256" key="2">
    <source>
        <dbReference type="ARBA" id="ARBA00023015"/>
    </source>
</evidence>
<reference evidence="6" key="1">
    <citation type="submission" date="2020-12" db="EMBL/GenBank/DDBJ databases">
        <title>Prauserella sp. ASG 168, a novel actinomycete isolated from cave rock.</title>
        <authorList>
            <person name="Suriyachadkun C."/>
        </authorList>
    </citation>
    <scope>NUCLEOTIDE SEQUENCE</scope>
    <source>
        <strain evidence="6">ASG 168</strain>
    </source>
</reference>
<gene>
    <name evidence="6" type="ORF">JHE00_23820</name>
</gene>
<dbReference type="SUPFAM" id="SSF53850">
    <property type="entry name" value="Periplasmic binding protein-like II"/>
    <property type="match status" value="1"/>
</dbReference>
<dbReference type="PANTHER" id="PTHR30346">
    <property type="entry name" value="TRANSCRIPTIONAL DUAL REGULATOR HCAR-RELATED"/>
    <property type="match status" value="1"/>
</dbReference>
<keyword evidence="4" id="KW-0804">Transcription</keyword>
<evidence type="ECO:0000259" key="5">
    <source>
        <dbReference type="PROSITE" id="PS50931"/>
    </source>
</evidence>
<evidence type="ECO:0000313" key="6">
    <source>
        <dbReference type="EMBL" id="MBK1787362.1"/>
    </source>
</evidence>
<proteinExistence type="inferred from homology"/>
<dbReference type="AlphaFoldDB" id="A0A934V6B8"/>
<dbReference type="Proteomes" id="UP000635245">
    <property type="component" value="Unassembled WGS sequence"/>
</dbReference>
<evidence type="ECO:0000256" key="3">
    <source>
        <dbReference type="ARBA" id="ARBA00023125"/>
    </source>
</evidence>
<dbReference type="FunFam" id="1.10.10.10:FF:000001">
    <property type="entry name" value="LysR family transcriptional regulator"/>
    <property type="match status" value="1"/>
</dbReference>
<evidence type="ECO:0000313" key="7">
    <source>
        <dbReference type="Proteomes" id="UP000635245"/>
    </source>
</evidence>
<dbReference type="Pfam" id="PF03466">
    <property type="entry name" value="LysR_substrate"/>
    <property type="match status" value="1"/>
</dbReference>
<dbReference type="GO" id="GO:0003677">
    <property type="term" value="F:DNA binding"/>
    <property type="evidence" value="ECO:0007669"/>
    <property type="project" value="UniProtKB-KW"/>
</dbReference>
<feature type="domain" description="HTH lysR-type" evidence="5">
    <location>
        <begin position="1"/>
        <end position="58"/>
    </location>
</feature>
<sequence>MRVERVRYFLAAIETGSLRAAAARCEVSQPTVGQQIALLEEELDVVLLTRSRHGVRPTAAGQALLGQLRALVTAEEQLRESAMAAGGAYHGTVRIGAVSVTAETIVAPVVGRLRKQHAGLRFSVREGGSAEVERAVLDGELDFAVVTVPISAAASGLHRVPLVSAPMGIYARADHPLAGREHLSWRDLETWPIVTMRKGTTLWEFLHRNVSSPDIVVEAMSARTLKVMVAESAGLGILAQFRTSSDIPDLVWIPLRDADPVQICLTHRQNTQPSRAAHIVRQLIRAKADELAAAPGR</sequence>
<dbReference type="RefSeq" id="WP_200321888.1">
    <property type="nucleotide sequence ID" value="NZ_JAENJH010000006.1"/>
</dbReference>
<comment type="similarity">
    <text evidence="1">Belongs to the LysR transcriptional regulatory family.</text>
</comment>
<dbReference type="EMBL" id="JAENJH010000006">
    <property type="protein sequence ID" value="MBK1787362.1"/>
    <property type="molecule type" value="Genomic_DNA"/>
</dbReference>
<dbReference type="PANTHER" id="PTHR30346:SF9">
    <property type="entry name" value="LYSR FAMILY TRANSCRIPTIONAL REGULATOR"/>
    <property type="match status" value="1"/>
</dbReference>
<dbReference type="InterPro" id="IPR036388">
    <property type="entry name" value="WH-like_DNA-bd_sf"/>
</dbReference>
<dbReference type="CDD" id="cd05466">
    <property type="entry name" value="PBP2_LTTR_substrate"/>
    <property type="match status" value="1"/>
</dbReference>
<dbReference type="PROSITE" id="PS50931">
    <property type="entry name" value="HTH_LYSR"/>
    <property type="match status" value="1"/>
</dbReference>
<dbReference type="PRINTS" id="PR00039">
    <property type="entry name" value="HTHLYSR"/>
</dbReference>
<dbReference type="Gene3D" id="1.10.10.10">
    <property type="entry name" value="Winged helix-like DNA-binding domain superfamily/Winged helix DNA-binding domain"/>
    <property type="match status" value="1"/>
</dbReference>
<protein>
    <submittedName>
        <fullName evidence="6">LysR family transcriptional regulator</fullName>
    </submittedName>
</protein>
<keyword evidence="2" id="KW-0805">Transcription regulation</keyword>
<dbReference type="Pfam" id="PF00126">
    <property type="entry name" value="HTH_1"/>
    <property type="match status" value="1"/>
</dbReference>
<dbReference type="GO" id="GO:0032993">
    <property type="term" value="C:protein-DNA complex"/>
    <property type="evidence" value="ECO:0007669"/>
    <property type="project" value="TreeGrafter"/>
</dbReference>
<dbReference type="Gene3D" id="3.40.190.10">
    <property type="entry name" value="Periplasmic binding protein-like II"/>
    <property type="match status" value="2"/>
</dbReference>
<keyword evidence="7" id="KW-1185">Reference proteome</keyword>
<dbReference type="SUPFAM" id="SSF46785">
    <property type="entry name" value="Winged helix' DNA-binding domain"/>
    <property type="match status" value="1"/>
</dbReference>
<dbReference type="GO" id="GO:0003700">
    <property type="term" value="F:DNA-binding transcription factor activity"/>
    <property type="evidence" value="ECO:0007669"/>
    <property type="project" value="InterPro"/>
</dbReference>
<dbReference type="InterPro" id="IPR005119">
    <property type="entry name" value="LysR_subst-bd"/>
</dbReference>
<dbReference type="InterPro" id="IPR000847">
    <property type="entry name" value="LysR_HTH_N"/>
</dbReference>
<comment type="caution">
    <text evidence="6">The sequence shown here is derived from an EMBL/GenBank/DDBJ whole genome shotgun (WGS) entry which is preliminary data.</text>
</comment>
<organism evidence="6 7">
    <name type="scientific">Prauserella cavernicola</name>
    <dbReference type="NCBI Taxonomy" id="2800127"/>
    <lineage>
        <taxon>Bacteria</taxon>
        <taxon>Bacillati</taxon>
        <taxon>Actinomycetota</taxon>
        <taxon>Actinomycetes</taxon>
        <taxon>Pseudonocardiales</taxon>
        <taxon>Pseudonocardiaceae</taxon>
        <taxon>Prauserella</taxon>
    </lineage>
</organism>
<accession>A0A934V6B8</accession>
<keyword evidence="3" id="KW-0238">DNA-binding</keyword>
<evidence type="ECO:0000256" key="1">
    <source>
        <dbReference type="ARBA" id="ARBA00009437"/>
    </source>
</evidence>
<evidence type="ECO:0000256" key="4">
    <source>
        <dbReference type="ARBA" id="ARBA00023163"/>
    </source>
</evidence>
<name>A0A934V6B8_9PSEU</name>